<reference evidence="3 4" key="1">
    <citation type="journal article" date="2021" name="BMC Genomics">
        <title>Datura genome reveals duplications of psychoactive alkaloid biosynthetic genes and high mutation rate following tissue culture.</title>
        <authorList>
            <person name="Rajewski A."/>
            <person name="Carter-House D."/>
            <person name="Stajich J."/>
            <person name="Litt A."/>
        </authorList>
    </citation>
    <scope>NUCLEOTIDE SEQUENCE [LARGE SCALE GENOMIC DNA]</scope>
    <source>
        <strain evidence="3">AR-01</strain>
    </source>
</reference>
<dbReference type="PANTHER" id="PTHR43349:SF47">
    <property type="entry name" value="NMRA-LIKE DOMAIN-CONTAINING PROTEIN"/>
    <property type="match status" value="1"/>
</dbReference>
<organism evidence="3 4">
    <name type="scientific">Datura stramonium</name>
    <name type="common">Jimsonweed</name>
    <name type="synonym">Common thornapple</name>
    <dbReference type="NCBI Taxonomy" id="4076"/>
    <lineage>
        <taxon>Eukaryota</taxon>
        <taxon>Viridiplantae</taxon>
        <taxon>Streptophyta</taxon>
        <taxon>Embryophyta</taxon>
        <taxon>Tracheophyta</taxon>
        <taxon>Spermatophyta</taxon>
        <taxon>Magnoliopsida</taxon>
        <taxon>eudicotyledons</taxon>
        <taxon>Gunneridae</taxon>
        <taxon>Pentapetalae</taxon>
        <taxon>asterids</taxon>
        <taxon>lamiids</taxon>
        <taxon>Solanales</taxon>
        <taxon>Solanaceae</taxon>
        <taxon>Solanoideae</taxon>
        <taxon>Datureae</taxon>
        <taxon>Datura</taxon>
    </lineage>
</organism>
<dbReference type="Gene3D" id="3.40.50.720">
    <property type="entry name" value="NAD(P)-binding Rossmann-like Domain"/>
    <property type="match status" value="1"/>
</dbReference>
<evidence type="ECO:0000313" key="3">
    <source>
        <dbReference type="EMBL" id="MCD7461679.1"/>
    </source>
</evidence>
<evidence type="ECO:0000256" key="1">
    <source>
        <dbReference type="ARBA" id="ARBA00005725"/>
    </source>
</evidence>
<dbReference type="InterPro" id="IPR050608">
    <property type="entry name" value="NmrA-type/Isoflavone_red_sf"/>
</dbReference>
<comment type="similarity">
    <text evidence="1">Belongs to the NmrA-type oxidoreductase family. Isoflavone reductase subfamily.</text>
</comment>
<accession>A0ABS8ST55</accession>
<dbReference type="Gene3D" id="3.90.25.10">
    <property type="entry name" value="UDP-galactose 4-epimerase, domain 1"/>
    <property type="match status" value="1"/>
</dbReference>
<evidence type="ECO:0000256" key="2">
    <source>
        <dbReference type="ARBA" id="ARBA00011473"/>
    </source>
</evidence>
<dbReference type="EMBL" id="JACEIK010000744">
    <property type="protein sequence ID" value="MCD7461679.1"/>
    <property type="molecule type" value="Genomic_DNA"/>
</dbReference>
<name>A0ABS8ST55_DATST</name>
<sequence>MQKRLLPGSFNDHRSLVDAVSSLTLLYAISGVYGRSHQILLNSNLLRKNGNALRPGRITFDDKMVVREKPLKKLTFPSHMLLLTALLVTSLLAFVNTPVMPPGTLSIFLGDANQKVCLIFVNEDDIATYTIKTIDDPKTLNKTLHLRPPKNMPPTGLFHIWRNSLHDPEETLSLLCFGSFGRYKLRLVRLNEHHPLQHTPPPQTRIVTLDFLNKAAPKVSYHGASVDSHQVTDFGDYQVYLFVLANNEVSNNYVDQESADFEAFNLSGRLRMLLRDRSGILNVLDLNGRG</sequence>
<keyword evidence="4" id="KW-1185">Reference proteome</keyword>
<evidence type="ECO:0000313" key="4">
    <source>
        <dbReference type="Proteomes" id="UP000823775"/>
    </source>
</evidence>
<gene>
    <name evidence="3" type="ORF">HAX54_046803</name>
</gene>
<proteinExistence type="inferred from homology"/>
<dbReference type="PANTHER" id="PTHR43349">
    <property type="entry name" value="PINORESINOL REDUCTASE-RELATED"/>
    <property type="match status" value="1"/>
</dbReference>
<comment type="caution">
    <text evidence="3">The sequence shown here is derived from an EMBL/GenBank/DDBJ whole genome shotgun (WGS) entry which is preliminary data.</text>
</comment>
<comment type="subunit">
    <text evidence="2">Dimer.</text>
</comment>
<dbReference type="Proteomes" id="UP000823775">
    <property type="component" value="Unassembled WGS sequence"/>
</dbReference>
<protein>
    <submittedName>
        <fullName evidence="3">Uncharacterized protein</fullName>
    </submittedName>
</protein>